<evidence type="ECO:0000313" key="3">
    <source>
        <dbReference type="WBParaSite" id="BPAG_0000246901-mRNA-1"/>
    </source>
</evidence>
<reference evidence="1 2" key="2">
    <citation type="submission" date="2018-11" db="EMBL/GenBank/DDBJ databases">
        <authorList>
            <consortium name="Pathogen Informatics"/>
        </authorList>
    </citation>
    <scope>NUCLEOTIDE SEQUENCE [LARGE SCALE GENOMIC DNA]</scope>
</reference>
<gene>
    <name evidence="1" type="ORF">BPAG_LOCUS2439</name>
</gene>
<dbReference type="AlphaFoldDB" id="A0A0N4T2N9"/>
<proteinExistence type="predicted"/>
<organism evidence="3">
    <name type="scientific">Brugia pahangi</name>
    <name type="common">Filarial nematode worm</name>
    <dbReference type="NCBI Taxonomy" id="6280"/>
    <lineage>
        <taxon>Eukaryota</taxon>
        <taxon>Metazoa</taxon>
        <taxon>Ecdysozoa</taxon>
        <taxon>Nematoda</taxon>
        <taxon>Chromadorea</taxon>
        <taxon>Rhabditida</taxon>
        <taxon>Spirurina</taxon>
        <taxon>Spiruromorpha</taxon>
        <taxon>Filarioidea</taxon>
        <taxon>Onchocercidae</taxon>
        <taxon>Brugia</taxon>
    </lineage>
</organism>
<accession>A0A0N4T2N9</accession>
<protein>
    <submittedName>
        <fullName evidence="3">Secreted protein</fullName>
    </submittedName>
</protein>
<dbReference type="Proteomes" id="UP000278627">
    <property type="component" value="Unassembled WGS sequence"/>
</dbReference>
<evidence type="ECO:0000313" key="1">
    <source>
        <dbReference type="EMBL" id="VDN83625.1"/>
    </source>
</evidence>
<sequence>MEIIMHFPPSSALGSIIVYFLSVKAEYNQYVTINSIRSTSSCSCKHTVQVGEMLAFSSSRESIRLWAHNLHIRHMPTAKGSNIFECLMPSSLPVMYLKCIFQLSLHDQRNQYVSIP</sequence>
<reference evidence="3" key="1">
    <citation type="submission" date="2017-02" db="UniProtKB">
        <authorList>
            <consortium name="WormBaseParasite"/>
        </authorList>
    </citation>
    <scope>IDENTIFICATION</scope>
</reference>
<keyword evidence="2" id="KW-1185">Reference proteome</keyword>
<dbReference type="WBParaSite" id="BPAG_0000246901-mRNA-1">
    <property type="protein sequence ID" value="BPAG_0000246901-mRNA-1"/>
    <property type="gene ID" value="BPAG_0000246901"/>
</dbReference>
<evidence type="ECO:0000313" key="2">
    <source>
        <dbReference type="Proteomes" id="UP000278627"/>
    </source>
</evidence>
<dbReference type="EMBL" id="UZAD01000357">
    <property type="protein sequence ID" value="VDN83625.1"/>
    <property type="molecule type" value="Genomic_DNA"/>
</dbReference>
<name>A0A0N4T2N9_BRUPA</name>